<dbReference type="Proteomes" id="UP000785679">
    <property type="component" value="Unassembled WGS sequence"/>
</dbReference>
<name>A0A8J8NXW2_HALGN</name>
<evidence type="ECO:0000313" key="1">
    <source>
        <dbReference type="EMBL" id="TNV82134.1"/>
    </source>
</evidence>
<reference evidence="1" key="1">
    <citation type="submission" date="2019-06" db="EMBL/GenBank/DDBJ databases">
        <authorList>
            <person name="Zheng W."/>
        </authorList>
    </citation>
    <scope>NUCLEOTIDE SEQUENCE</scope>
    <source>
        <strain evidence="1">QDHG01</strain>
    </source>
</reference>
<sequence>MNNNKKRVHGSRNLLAQSKLAQEKRLLQVDQRNLNSITLLLGTSAKIIGCPSFATYANSYQLQTNLRFATTTTRQLSSKEIGESI</sequence>
<evidence type="ECO:0000313" key="2">
    <source>
        <dbReference type="Proteomes" id="UP000785679"/>
    </source>
</evidence>
<organism evidence="1 2">
    <name type="scientific">Halteria grandinella</name>
    <dbReference type="NCBI Taxonomy" id="5974"/>
    <lineage>
        <taxon>Eukaryota</taxon>
        <taxon>Sar</taxon>
        <taxon>Alveolata</taxon>
        <taxon>Ciliophora</taxon>
        <taxon>Intramacronucleata</taxon>
        <taxon>Spirotrichea</taxon>
        <taxon>Stichotrichia</taxon>
        <taxon>Sporadotrichida</taxon>
        <taxon>Halteriidae</taxon>
        <taxon>Halteria</taxon>
    </lineage>
</organism>
<proteinExistence type="predicted"/>
<dbReference type="EMBL" id="RRYP01005331">
    <property type="protein sequence ID" value="TNV82134.1"/>
    <property type="molecule type" value="Genomic_DNA"/>
</dbReference>
<protein>
    <submittedName>
        <fullName evidence="1">Uncharacterized protein</fullName>
    </submittedName>
</protein>
<dbReference type="AlphaFoldDB" id="A0A8J8NXW2"/>
<comment type="caution">
    <text evidence="1">The sequence shown here is derived from an EMBL/GenBank/DDBJ whole genome shotgun (WGS) entry which is preliminary data.</text>
</comment>
<gene>
    <name evidence="1" type="ORF">FGO68_gene8517</name>
</gene>
<keyword evidence="2" id="KW-1185">Reference proteome</keyword>
<accession>A0A8J8NXW2</accession>